<feature type="transmembrane region" description="Helical" evidence="1">
    <location>
        <begin position="135"/>
        <end position="154"/>
    </location>
</feature>
<feature type="transmembrane region" description="Helical" evidence="1">
    <location>
        <begin position="74"/>
        <end position="92"/>
    </location>
</feature>
<dbReference type="EMBL" id="PVUF01000001">
    <property type="protein sequence ID" value="PRZ50390.1"/>
    <property type="molecule type" value="Genomic_DNA"/>
</dbReference>
<evidence type="ECO:0000313" key="2">
    <source>
        <dbReference type="EMBL" id="PRZ50390.1"/>
    </source>
</evidence>
<keyword evidence="1" id="KW-0812">Transmembrane</keyword>
<feature type="transmembrane region" description="Helical" evidence="1">
    <location>
        <begin position="104"/>
        <end position="123"/>
    </location>
</feature>
<evidence type="ECO:0000256" key="1">
    <source>
        <dbReference type="SAM" id="Phobius"/>
    </source>
</evidence>
<dbReference type="Proteomes" id="UP000237718">
    <property type="component" value="Unassembled WGS sequence"/>
</dbReference>
<gene>
    <name evidence="2" type="ORF">CLV89_101610</name>
</gene>
<dbReference type="AlphaFoldDB" id="A0A2T1AP55"/>
<keyword evidence="1" id="KW-1133">Transmembrane helix</keyword>
<comment type="caution">
    <text evidence="2">The sequence shown here is derived from an EMBL/GenBank/DDBJ whole genome shotgun (WGS) entry which is preliminary data.</text>
</comment>
<feature type="transmembrane region" description="Helical" evidence="1">
    <location>
        <begin position="12"/>
        <end position="33"/>
    </location>
</feature>
<dbReference type="Pfam" id="PF10067">
    <property type="entry name" value="DUF2306"/>
    <property type="match status" value="1"/>
</dbReference>
<organism evidence="2 3">
    <name type="scientific">Tritonibacter scottomollicae</name>
    <name type="common">Epibacterium scottomollicae</name>
    <dbReference type="NCBI Taxonomy" id="483013"/>
    <lineage>
        <taxon>Bacteria</taxon>
        <taxon>Pseudomonadati</taxon>
        <taxon>Pseudomonadota</taxon>
        <taxon>Alphaproteobacteria</taxon>
        <taxon>Rhodobacterales</taxon>
        <taxon>Paracoccaceae</taxon>
        <taxon>Tritonibacter</taxon>
    </lineage>
</organism>
<reference evidence="2 3" key="1">
    <citation type="submission" date="2018-03" db="EMBL/GenBank/DDBJ databases">
        <title>Genomic Encyclopedia of Archaeal and Bacterial Type Strains, Phase II (KMG-II): from individual species to whole genera.</title>
        <authorList>
            <person name="Goeker M."/>
        </authorList>
    </citation>
    <scope>NUCLEOTIDE SEQUENCE [LARGE SCALE GENOMIC DNA]</scope>
    <source>
        <strain evidence="2 3">DSM 25328</strain>
    </source>
</reference>
<accession>A0A2T1AP55</accession>
<evidence type="ECO:0000313" key="3">
    <source>
        <dbReference type="Proteomes" id="UP000237718"/>
    </source>
</evidence>
<proteinExistence type="predicted"/>
<feature type="transmembrane region" description="Helical" evidence="1">
    <location>
        <begin position="45"/>
        <end position="62"/>
    </location>
</feature>
<protein>
    <submittedName>
        <fullName evidence="2">Putative membrane protein</fullName>
    </submittedName>
</protein>
<dbReference type="RefSeq" id="WP_165798081.1">
    <property type="nucleotide sequence ID" value="NZ_PVUF01000001.1"/>
</dbReference>
<keyword evidence="1" id="KW-0472">Membrane</keyword>
<name>A0A2T1AP55_TRISK</name>
<dbReference type="InterPro" id="IPR018750">
    <property type="entry name" value="DUF2306_membrane"/>
</dbReference>
<sequence>MASISLFSDAPLVLMIHVTAALSALALTPMVLWRQRRGRLHKVCGYFWVTFMAVTALSAFGISNISGTGWFSPLHALAVLTLWSLWYAIRAIRRGDIEAHRKALRNLATGGLGVPMVLIFLPGRRFSNTFFADTPWLGLVLAGAVLTAIAMWRFRRSGQQSGQRADQRSDRGQATTQ</sequence>